<gene>
    <name evidence="1" type="ORF">PA3_30430</name>
</gene>
<proteinExistence type="predicted"/>
<evidence type="ECO:0000313" key="1">
    <source>
        <dbReference type="EMBL" id="GEA68885.1"/>
    </source>
</evidence>
<dbReference type="EMBL" id="BJLJ01000013">
    <property type="protein sequence ID" value="GEA68885.1"/>
    <property type="molecule type" value="Genomic_DNA"/>
</dbReference>
<protein>
    <submittedName>
        <fullName evidence="1">Uncharacterized protein</fullName>
    </submittedName>
</protein>
<organism evidence="1 2">
    <name type="scientific">Acinetobacter pittii</name>
    <name type="common">Acinetobacter genomosp. 3</name>
    <dbReference type="NCBI Taxonomy" id="48296"/>
    <lineage>
        <taxon>Bacteria</taxon>
        <taxon>Pseudomonadati</taxon>
        <taxon>Pseudomonadota</taxon>
        <taxon>Gammaproteobacteria</taxon>
        <taxon>Moraxellales</taxon>
        <taxon>Moraxellaceae</taxon>
        <taxon>Acinetobacter</taxon>
        <taxon>Acinetobacter calcoaceticus/baumannii complex</taxon>
    </lineage>
</organism>
<comment type="caution">
    <text evidence="1">The sequence shown here is derived from an EMBL/GenBank/DDBJ whole genome shotgun (WGS) entry which is preliminary data.</text>
</comment>
<name>A0A4Y3JCI5_ACIPI</name>
<dbReference type="Proteomes" id="UP000317717">
    <property type="component" value="Unassembled WGS sequence"/>
</dbReference>
<reference evidence="1 2" key="1">
    <citation type="submission" date="2019-06" db="EMBL/GenBank/DDBJ databases">
        <title>Whole genome shotgun sequence of Acinetobacter pittii NBRC 110514.</title>
        <authorList>
            <person name="Hosoyama A."/>
            <person name="Uohara A."/>
            <person name="Ohji S."/>
            <person name="Ichikawa N."/>
        </authorList>
    </citation>
    <scope>NUCLEOTIDE SEQUENCE [LARGE SCALE GENOMIC DNA]</scope>
    <source>
        <strain evidence="1 2">NBRC 110514</strain>
    </source>
</reference>
<sequence>MMVDMTKRQILQRLFLRFLMKNSFHKLAFTEIWSLFVGHNSYLNNDENFEVVHSFFIQHLVKEYFIVDTISIPRKYTSKYHVYQIKKICLPVELQEPYESICEKTHQLNKELQQNELEIECLNECFDEFPSIRFQIELLIQKKKDYQFSLQSKVNVLKELIQTF</sequence>
<evidence type="ECO:0000313" key="2">
    <source>
        <dbReference type="Proteomes" id="UP000317717"/>
    </source>
</evidence>
<accession>A0A4Y3JCI5</accession>
<dbReference type="AlphaFoldDB" id="A0A4Y3JCI5"/>